<evidence type="ECO:0000313" key="2">
    <source>
        <dbReference type="EMBL" id="GFO63979.1"/>
    </source>
</evidence>
<dbReference type="InterPro" id="IPR052024">
    <property type="entry name" value="Methanogen_methyltrans"/>
</dbReference>
<evidence type="ECO:0000259" key="1">
    <source>
        <dbReference type="Pfam" id="PF01208"/>
    </source>
</evidence>
<dbReference type="GO" id="GO:0004853">
    <property type="term" value="F:uroporphyrinogen decarboxylase activity"/>
    <property type="evidence" value="ECO:0007669"/>
    <property type="project" value="InterPro"/>
</dbReference>
<keyword evidence="2" id="KW-0808">Transferase</keyword>
<reference evidence="3" key="3">
    <citation type="submission" date="2022-04" db="EMBL/GenBank/DDBJ databases">
        <authorList>
            <person name="Liu G."/>
        </authorList>
    </citation>
    <scope>NUCLEOTIDE SEQUENCE</scope>
    <source>
        <strain evidence="3">RG22</strain>
    </source>
</reference>
<keyword evidence="2" id="KW-0489">Methyltransferase</keyword>
<dbReference type="Proteomes" id="UP000568888">
    <property type="component" value="Unassembled WGS sequence"/>
</dbReference>
<reference evidence="4" key="1">
    <citation type="submission" date="2020-06" db="EMBL/GenBank/DDBJ databases">
        <title>Draft genomic sequecing of Geomonas sp. Red736.</title>
        <authorList>
            <person name="Itoh H."/>
            <person name="Xu Z.X."/>
            <person name="Ushijima N."/>
            <person name="Masuda Y."/>
            <person name="Shiratori Y."/>
            <person name="Senoo K."/>
        </authorList>
    </citation>
    <scope>NUCLEOTIDE SEQUENCE [LARGE SCALE GENOMIC DNA]</scope>
    <source>
        <strain evidence="4">Red736</strain>
    </source>
</reference>
<evidence type="ECO:0000313" key="5">
    <source>
        <dbReference type="Proteomes" id="UP000831485"/>
    </source>
</evidence>
<evidence type="ECO:0000313" key="3">
    <source>
        <dbReference type="EMBL" id="UPU37455.1"/>
    </source>
</evidence>
<dbReference type="Pfam" id="PF01208">
    <property type="entry name" value="URO-D"/>
    <property type="match status" value="1"/>
</dbReference>
<dbReference type="PANTHER" id="PTHR47099:SF1">
    <property type="entry name" value="METHYLCOBAMIDE:COM METHYLTRANSFERASE MTBA"/>
    <property type="match status" value="1"/>
</dbReference>
<protein>
    <submittedName>
        <fullName evidence="2">Methylcobamide--CoM methyltransferase</fullName>
    </submittedName>
    <submittedName>
        <fullName evidence="3">Uroporphyrinogen decarboxylase family protein</fullName>
    </submittedName>
</protein>
<organism evidence="2 4">
    <name type="scientific">Geomonas paludis</name>
    <dbReference type="NCBI Taxonomy" id="2740185"/>
    <lineage>
        <taxon>Bacteria</taxon>
        <taxon>Pseudomonadati</taxon>
        <taxon>Thermodesulfobacteriota</taxon>
        <taxon>Desulfuromonadia</taxon>
        <taxon>Geobacterales</taxon>
        <taxon>Geobacteraceae</taxon>
        <taxon>Geomonas</taxon>
    </lineage>
</organism>
<name>A0A6V8MXN2_9BACT</name>
<gene>
    <name evidence="2" type="ORF">GMPD_18980</name>
    <name evidence="3" type="ORF">M1B72_07040</name>
</gene>
<feature type="domain" description="Uroporphyrinogen decarboxylase (URO-D)" evidence="1">
    <location>
        <begin position="15"/>
        <end position="349"/>
    </location>
</feature>
<dbReference type="EMBL" id="CP096574">
    <property type="protein sequence ID" value="UPU37455.1"/>
    <property type="molecule type" value="Genomic_DNA"/>
</dbReference>
<sequence>MKEAVAQPVQEWMSSRERTIAALNGKPYDRIPVNLLISDHAARVIGVSVGDYNNSADLLARGQIAAWRRYGTDNVNTGPGLTGVAEAIGSKVAFPDSTPYIAESVVTHESVLDSLKVPDPEKDGRLPLFLDAATQVLKEIGDEVPLGMTCAGPFTTAAGIRGTEKFLRDLRRNPAFAHRLLRHSTESIIRFARAALERGARIGLADPTASGTMISPTLFTAFALPYLKEVCAAIKAESGAAPSLHICGNTTRIWSEMADTGASVLSLDDVVDLADAKAEVGDRVALLGNIRPTATMFLGTPDDVLTNARECIAKAWDNPKGYILGLGCGLPIDTPPANIDALVAAARSYGRPPLQL</sequence>
<dbReference type="PANTHER" id="PTHR47099">
    <property type="entry name" value="METHYLCOBAMIDE:COM METHYLTRANSFERASE MTBA"/>
    <property type="match status" value="1"/>
</dbReference>
<proteinExistence type="predicted"/>
<dbReference type="Proteomes" id="UP000831485">
    <property type="component" value="Chromosome"/>
</dbReference>
<dbReference type="AlphaFoldDB" id="A0A6V8MXN2"/>
<dbReference type="SUPFAM" id="SSF51726">
    <property type="entry name" value="UROD/MetE-like"/>
    <property type="match status" value="1"/>
</dbReference>
<reference evidence="2" key="2">
    <citation type="journal article" date="2021" name="Int. J. Syst. Evol. Microbiol.">
        <title>Geomonas silvestris sp. nov., Geomonas paludis sp. nov. and Geomonas limicola sp. nov., isolated from terrestrial environments, and emended description of the genus Geomonas.</title>
        <authorList>
            <person name="Itoh H."/>
            <person name="Xu Z."/>
            <person name="Masuda Y."/>
            <person name="Ushijima N."/>
            <person name="Hayakawa C."/>
            <person name="Shiratori Y."/>
            <person name="Senoo K."/>
        </authorList>
    </citation>
    <scope>NUCLEOTIDE SEQUENCE</scope>
    <source>
        <strain evidence="2">Red736</strain>
    </source>
</reference>
<dbReference type="InterPro" id="IPR000257">
    <property type="entry name" value="Uroporphyrinogen_deCOase"/>
</dbReference>
<dbReference type="GO" id="GO:0006779">
    <property type="term" value="P:porphyrin-containing compound biosynthetic process"/>
    <property type="evidence" value="ECO:0007669"/>
    <property type="project" value="InterPro"/>
</dbReference>
<dbReference type="GO" id="GO:0008168">
    <property type="term" value="F:methyltransferase activity"/>
    <property type="evidence" value="ECO:0007669"/>
    <property type="project" value="UniProtKB-KW"/>
</dbReference>
<dbReference type="CDD" id="cd03465">
    <property type="entry name" value="URO-D_like"/>
    <property type="match status" value="1"/>
</dbReference>
<dbReference type="EMBL" id="BLXY01000002">
    <property type="protein sequence ID" value="GFO63979.1"/>
    <property type="molecule type" value="Genomic_DNA"/>
</dbReference>
<accession>A0A6V8MXN2</accession>
<dbReference type="InterPro" id="IPR038071">
    <property type="entry name" value="UROD/MetE-like_sf"/>
</dbReference>
<keyword evidence="5" id="KW-1185">Reference proteome</keyword>
<dbReference type="GO" id="GO:0032259">
    <property type="term" value="P:methylation"/>
    <property type="evidence" value="ECO:0007669"/>
    <property type="project" value="UniProtKB-KW"/>
</dbReference>
<dbReference type="Gene3D" id="3.20.20.210">
    <property type="match status" value="1"/>
</dbReference>
<dbReference type="RefSeq" id="WP_183346792.1">
    <property type="nucleotide sequence ID" value="NZ_BLXY01000002.1"/>
</dbReference>
<evidence type="ECO:0000313" key="4">
    <source>
        <dbReference type="Proteomes" id="UP000568888"/>
    </source>
</evidence>